<organism evidence="1 3">
    <name type="scientific">Lactarius akahatsu</name>
    <dbReference type="NCBI Taxonomy" id="416441"/>
    <lineage>
        <taxon>Eukaryota</taxon>
        <taxon>Fungi</taxon>
        <taxon>Dikarya</taxon>
        <taxon>Basidiomycota</taxon>
        <taxon>Agaricomycotina</taxon>
        <taxon>Agaricomycetes</taxon>
        <taxon>Russulales</taxon>
        <taxon>Russulaceae</taxon>
        <taxon>Lactarius</taxon>
    </lineage>
</organism>
<proteinExistence type="predicted"/>
<keyword evidence="3" id="KW-1185">Reference proteome</keyword>
<accession>A0AAD4L5T4</accession>
<protein>
    <submittedName>
        <fullName evidence="1">Uncharacterized protein</fullName>
    </submittedName>
</protein>
<evidence type="ECO:0000313" key="3">
    <source>
        <dbReference type="Proteomes" id="UP001201163"/>
    </source>
</evidence>
<dbReference type="EMBL" id="JAKELL010000093">
    <property type="protein sequence ID" value="KAH8983036.1"/>
    <property type="molecule type" value="Genomic_DNA"/>
</dbReference>
<dbReference type="EMBL" id="JAKELL010000280">
    <property type="protein sequence ID" value="KAH8977737.1"/>
    <property type="molecule type" value="Genomic_DNA"/>
</dbReference>
<reference evidence="1" key="1">
    <citation type="submission" date="2022-01" db="EMBL/GenBank/DDBJ databases">
        <title>Comparative genomics reveals a dynamic genome evolution in the ectomycorrhizal milk-cap (Lactarius) mushrooms.</title>
        <authorList>
            <consortium name="DOE Joint Genome Institute"/>
            <person name="Lebreton A."/>
            <person name="Tang N."/>
            <person name="Kuo A."/>
            <person name="LaButti K."/>
            <person name="Drula E."/>
            <person name="Barry K."/>
            <person name="Clum A."/>
            <person name="Lipzen A."/>
            <person name="Mousain D."/>
            <person name="Ng V."/>
            <person name="Wang R."/>
            <person name="Wang X."/>
            <person name="Dai Y."/>
            <person name="Henrissat B."/>
            <person name="Grigoriev I.V."/>
            <person name="Guerin-Laguette A."/>
            <person name="Yu F."/>
            <person name="Martin F.M."/>
        </authorList>
    </citation>
    <scope>NUCLEOTIDE SEQUENCE</scope>
    <source>
        <strain evidence="1">QP</strain>
    </source>
</reference>
<comment type="caution">
    <text evidence="1">The sequence shown here is derived from an EMBL/GenBank/DDBJ whole genome shotgun (WGS) entry which is preliminary data.</text>
</comment>
<dbReference type="Proteomes" id="UP001201163">
    <property type="component" value="Unassembled WGS sequence"/>
</dbReference>
<evidence type="ECO:0000313" key="2">
    <source>
        <dbReference type="EMBL" id="KAH8983036.1"/>
    </source>
</evidence>
<sequence>MEGGWEGRRVGAASKRIWSALRSTMMQFFQEQLPMRRGHKHEVQQQRHVCADVRGTPKEQLSQEQHQGQQGAQVQALSAALPACGYPRRVHSLVTALITHGDGYRTRSNVHDTSGLAATYNEEHYKSGSSDGADVTRTFAARARVQYYSEHQYLRFEVPRRHARQHHNRAAFCDPSR</sequence>
<gene>
    <name evidence="2" type="ORF">EDB92DRAFT_1892142</name>
    <name evidence="1" type="ORF">EDB92DRAFT_1914820</name>
</gene>
<evidence type="ECO:0000313" key="1">
    <source>
        <dbReference type="EMBL" id="KAH8977737.1"/>
    </source>
</evidence>
<name>A0AAD4L5T4_9AGAM</name>
<dbReference type="AlphaFoldDB" id="A0AAD4L5T4"/>